<evidence type="ECO:0000256" key="7">
    <source>
        <dbReference type="SAM" id="Phobius"/>
    </source>
</evidence>
<sequence>MAEQLGIDWELAGLVALATVAMYLTLIACVRVVGQRSLSNMSSFDLGCAIALGAVVGRTALLLDPTLLVGVVAMVTLFSTQAILARLRQSRWVDRLMNRPPVLLMAGPLPLRDNMRAGHVAEDELRQRLRLAGIRHLDEVRCVVLERNGSVSVVRRSEPLDPWLFSDVPGAQQLCGPAPADPGERGAGRST</sequence>
<comment type="subcellular location">
    <subcellularLocation>
        <location evidence="1">Cell membrane</location>
        <topology evidence="1">Multi-pass membrane protein</topology>
    </subcellularLocation>
</comment>
<feature type="transmembrane region" description="Helical" evidence="7">
    <location>
        <begin position="12"/>
        <end position="32"/>
    </location>
</feature>
<dbReference type="InterPro" id="IPR007353">
    <property type="entry name" value="DUF421"/>
</dbReference>
<proteinExistence type="inferred from homology"/>
<name>A0A1I2FAT8_9ACTN</name>
<evidence type="ECO:0000256" key="6">
    <source>
        <dbReference type="ARBA" id="ARBA00023136"/>
    </source>
</evidence>
<dbReference type="Pfam" id="PF04239">
    <property type="entry name" value="DUF421"/>
    <property type="match status" value="1"/>
</dbReference>
<dbReference type="OrthoDB" id="3266405at2"/>
<dbReference type="AlphaFoldDB" id="A0A1I2FAT8"/>
<evidence type="ECO:0000256" key="4">
    <source>
        <dbReference type="ARBA" id="ARBA00022692"/>
    </source>
</evidence>
<dbReference type="GO" id="GO:0005886">
    <property type="term" value="C:plasma membrane"/>
    <property type="evidence" value="ECO:0007669"/>
    <property type="project" value="UniProtKB-SubCell"/>
</dbReference>
<protein>
    <recommendedName>
        <fullName evidence="8">YetF C-terminal domain-containing protein</fullName>
    </recommendedName>
</protein>
<reference evidence="10" key="1">
    <citation type="submission" date="2016-10" db="EMBL/GenBank/DDBJ databases">
        <authorList>
            <person name="Varghese N."/>
            <person name="Submissions S."/>
        </authorList>
    </citation>
    <scope>NUCLEOTIDE SEQUENCE [LARGE SCALE GENOMIC DNA]</scope>
    <source>
        <strain evidence="10">DSM 46838</strain>
    </source>
</reference>
<organism evidence="9 10">
    <name type="scientific">Blastococcus tunisiensis</name>
    <dbReference type="NCBI Taxonomy" id="1798228"/>
    <lineage>
        <taxon>Bacteria</taxon>
        <taxon>Bacillati</taxon>
        <taxon>Actinomycetota</taxon>
        <taxon>Actinomycetes</taxon>
        <taxon>Geodermatophilales</taxon>
        <taxon>Geodermatophilaceae</taxon>
        <taxon>Blastococcus</taxon>
    </lineage>
</organism>
<dbReference type="Proteomes" id="UP000198589">
    <property type="component" value="Unassembled WGS sequence"/>
</dbReference>
<keyword evidence="4 7" id="KW-0812">Transmembrane</keyword>
<feature type="transmembrane region" description="Helical" evidence="7">
    <location>
        <begin position="67"/>
        <end position="87"/>
    </location>
</feature>
<dbReference type="RefSeq" id="WP_092198398.1">
    <property type="nucleotide sequence ID" value="NZ_FOND01000008.1"/>
</dbReference>
<dbReference type="STRING" id="1798228.SAMN05216574_10842"/>
<evidence type="ECO:0000313" key="9">
    <source>
        <dbReference type="EMBL" id="SFF02133.1"/>
    </source>
</evidence>
<accession>A0A1I2FAT8</accession>
<evidence type="ECO:0000259" key="8">
    <source>
        <dbReference type="Pfam" id="PF04239"/>
    </source>
</evidence>
<evidence type="ECO:0000256" key="5">
    <source>
        <dbReference type="ARBA" id="ARBA00022989"/>
    </source>
</evidence>
<keyword evidence="3" id="KW-1003">Cell membrane</keyword>
<keyword evidence="10" id="KW-1185">Reference proteome</keyword>
<dbReference type="PANTHER" id="PTHR34582:SF6">
    <property type="entry name" value="UPF0702 TRANSMEMBRANE PROTEIN YCAP"/>
    <property type="match status" value="1"/>
</dbReference>
<dbReference type="Gene3D" id="3.30.240.20">
    <property type="entry name" value="bsu07140 like domains"/>
    <property type="match status" value="1"/>
</dbReference>
<evidence type="ECO:0000256" key="2">
    <source>
        <dbReference type="ARBA" id="ARBA00006448"/>
    </source>
</evidence>
<dbReference type="PANTHER" id="PTHR34582">
    <property type="entry name" value="UPF0702 TRANSMEMBRANE PROTEIN YCAP"/>
    <property type="match status" value="1"/>
</dbReference>
<keyword evidence="5 7" id="KW-1133">Transmembrane helix</keyword>
<comment type="similarity">
    <text evidence="2">Belongs to the UPF0702 family.</text>
</comment>
<evidence type="ECO:0000256" key="3">
    <source>
        <dbReference type="ARBA" id="ARBA00022475"/>
    </source>
</evidence>
<dbReference type="EMBL" id="FOND01000008">
    <property type="protein sequence ID" value="SFF02133.1"/>
    <property type="molecule type" value="Genomic_DNA"/>
</dbReference>
<evidence type="ECO:0000313" key="10">
    <source>
        <dbReference type="Proteomes" id="UP000198589"/>
    </source>
</evidence>
<feature type="domain" description="YetF C-terminal" evidence="8">
    <location>
        <begin position="90"/>
        <end position="158"/>
    </location>
</feature>
<evidence type="ECO:0000256" key="1">
    <source>
        <dbReference type="ARBA" id="ARBA00004651"/>
    </source>
</evidence>
<dbReference type="InterPro" id="IPR023090">
    <property type="entry name" value="UPF0702_alpha/beta_dom_sf"/>
</dbReference>
<gene>
    <name evidence="9" type="ORF">SAMN05216574_10842</name>
</gene>
<keyword evidence="6 7" id="KW-0472">Membrane</keyword>